<evidence type="ECO:0000313" key="2">
    <source>
        <dbReference type="EMBL" id="KKK71897.1"/>
    </source>
</evidence>
<dbReference type="AlphaFoldDB" id="A0A0F8XS54"/>
<gene>
    <name evidence="2" type="ORF">LCGC14_2909310</name>
</gene>
<dbReference type="SMART" id="SM00507">
    <property type="entry name" value="HNHc"/>
    <property type="match status" value="1"/>
</dbReference>
<protein>
    <recommendedName>
        <fullName evidence="1">HNH nuclease domain-containing protein</fullName>
    </recommendedName>
</protein>
<feature type="non-terminal residue" evidence="2">
    <location>
        <position position="1"/>
    </location>
</feature>
<dbReference type="Pfam" id="PF13392">
    <property type="entry name" value="HNH_3"/>
    <property type="match status" value="1"/>
</dbReference>
<dbReference type="CDD" id="cd00085">
    <property type="entry name" value="HNHc"/>
    <property type="match status" value="1"/>
</dbReference>
<reference evidence="2" key="1">
    <citation type="journal article" date="2015" name="Nature">
        <title>Complex archaea that bridge the gap between prokaryotes and eukaryotes.</title>
        <authorList>
            <person name="Spang A."/>
            <person name="Saw J.H."/>
            <person name="Jorgensen S.L."/>
            <person name="Zaremba-Niedzwiedzka K."/>
            <person name="Martijn J."/>
            <person name="Lind A.E."/>
            <person name="van Eijk R."/>
            <person name="Schleper C."/>
            <person name="Guy L."/>
            <person name="Ettema T.J."/>
        </authorList>
    </citation>
    <scope>NUCLEOTIDE SEQUENCE</scope>
</reference>
<dbReference type="InterPro" id="IPR003615">
    <property type="entry name" value="HNH_nuc"/>
</dbReference>
<proteinExistence type="predicted"/>
<sequence>NGKSFELYGFDWTELLRHSIRTRDCFTCQVCKKNGWIVHHIDYDKKNNNPDNLITLCRSCHGKTNHNEEYWINYFKNL</sequence>
<dbReference type="EMBL" id="LAZR01057525">
    <property type="protein sequence ID" value="KKK71897.1"/>
    <property type="molecule type" value="Genomic_DNA"/>
</dbReference>
<evidence type="ECO:0000259" key="1">
    <source>
        <dbReference type="SMART" id="SM00507"/>
    </source>
</evidence>
<dbReference type="Gene3D" id="1.10.30.50">
    <property type="match status" value="1"/>
</dbReference>
<name>A0A0F8XS54_9ZZZZ</name>
<accession>A0A0F8XS54</accession>
<organism evidence="2">
    <name type="scientific">marine sediment metagenome</name>
    <dbReference type="NCBI Taxonomy" id="412755"/>
    <lineage>
        <taxon>unclassified sequences</taxon>
        <taxon>metagenomes</taxon>
        <taxon>ecological metagenomes</taxon>
    </lineage>
</organism>
<feature type="domain" description="HNH nuclease" evidence="1">
    <location>
        <begin position="15"/>
        <end position="62"/>
    </location>
</feature>
<comment type="caution">
    <text evidence="2">The sequence shown here is derived from an EMBL/GenBank/DDBJ whole genome shotgun (WGS) entry which is preliminary data.</text>
</comment>